<evidence type="ECO:0000259" key="1">
    <source>
        <dbReference type="PROSITE" id="PS51819"/>
    </source>
</evidence>
<dbReference type="InterPro" id="IPR041581">
    <property type="entry name" value="Glyoxalase_6"/>
</dbReference>
<accession>A0A934MAC4</accession>
<dbReference type="RefSeq" id="WP_198734170.1">
    <property type="nucleotide sequence ID" value="NZ_JAEINH010000009.1"/>
</dbReference>
<comment type="caution">
    <text evidence="2">The sequence shown here is derived from an EMBL/GenBank/DDBJ whole genome shotgun (WGS) entry which is preliminary data.</text>
</comment>
<dbReference type="InterPro" id="IPR037523">
    <property type="entry name" value="VOC_core"/>
</dbReference>
<feature type="domain" description="VOC" evidence="1">
    <location>
        <begin position="12"/>
        <end position="124"/>
    </location>
</feature>
<proteinExistence type="predicted"/>
<dbReference type="Pfam" id="PF18029">
    <property type="entry name" value="Glyoxalase_6"/>
    <property type="match status" value="1"/>
</dbReference>
<reference evidence="2" key="1">
    <citation type="submission" date="2020-12" db="EMBL/GenBank/DDBJ databases">
        <title>Sanguibacter suaedae sp. nov., isolated from Suaeda aralocaspica.</title>
        <authorList>
            <person name="Ma Q."/>
        </authorList>
    </citation>
    <scope>NUCLEOTIDE SEQUENCE</scope>
    <source>
        <strain evidence="2">YZGR15</strain>
    </source>
</reference>
<dbReference type="Gene3D" id="3.10.180.10">
    <property type="entry name" value="2,3-Dihydroxybiphenyl 1,2-Dioxygenase, domain 1"/>
    <property type="match status" value="1"/>
</dbReference>
<name>A0A934MAC4_9MICO</name>
<evidence type="ECO:0000313" key="2">
    <source>
        <dbReference type="EMBL" id="MBI9115603.1"/>
    </source>
</evidence>
<gene>
    <name evidence="2" type="ORF">JAV76_11320</name>
</gene>
<evidence type="ECO:0000313" key="3">
    <source>
        <dbReference type="Proteomes" id="UP000602087"/>
    </source>
</evidence>
<organism evidence="2 3">
    <name type="scientific">Sanguibacter suaedae</name>
    <dbReference type="NCBI Taxonomy" id="2795737"/>
    <lineage>
        <taxon>Bacteria</taxon>
        <taxon>Bacillati</taxon>
        <taxon>Actinomycetota</taxon>
        <taxon>Actinomycetes</taxon>
        <taxon>Micrococcales</taxon>
        <taxon>Sanguibacteraceae</taxon>
        <taxon>Sanguibacter</taxon>
    </lineage>
</organism>
<sequence>MTADKPLTFEGGRNIAMKVPPHVWEETVAFYRDTLGMRQVENPFESGPESVGFEFGANTLWIDKVPGVSQAELWLEVTTADTAAAADHLRAAGVTRCDEIEPLGTTSAYWITSPASIVHLVSEPEAD</sequence>
<dbReference type="AlphaFoldDB" id="A0A934MAC4"/>
<dbReference type="Proteomes" id="UP000602087">
    <property type="component" value="Unassembled WGS sequence"/>
</dbReference>
<dbReference type="EMBL" id="JAEINH010000009">
    <property type="protein sequence ID" value="MBI9115603.1"/>
    <property type="molecule type" value="Genomic_DNA"/>
</dbReference>
<dbReference type="InterPro" id="IPR029068">
    <property type="entry name" value="Glyas_Bleomycin-R_OHBP_Dase"/>
</dbReference>
<dbReference type="SUPFAM" id="SSF54593">
    <property type="entry name" value="Glyoxalase/Bleomycin resistance protein/Dihydroxybiphenyl dioxygenase"/>
    <property type="match status" value="1"/>
</dbReference>
<protein>
    <recommendedName>
        <fullName evidence="1">VOC domain-containing protein</fullName>
    </recommendedName>
</protein>
<dbReference type="PROSITE" id="PS51819">
    <property type="entry name" value="VOC"/>
    <property type="match status" value="1"/>
</dbReference>
<keyword evidence="3" id="KW-1185">Reference proteome</keyword>